<dbReference type="InterPro" id="IPR055231">
    <property type="entry name" value="2AA_helical"/>
</dbReference>
<dbReference type="CDD" id="cd13980">
    <property type="entry name" value="STKc_Vps15"/>
    <property type="match status" value="1"/>
</dbReference>
<feature type="region of interest" description="Disordered" evidence="10">
    <location>
        <begin position="1199"/>
        <end position="1221"/>
    </location>
</feature>
<feature type="domain" description="Protein kinase" evidence="11">
    <location>
        <begin position="20"/>
        <end position="310"/>
    </location>
</feature>
<evidence type="ECO:0000256" key="1">
    <source>
        <dbReference type="ARBA" id="ARBA00012513"/>
    </source>
</evidence>
<gene>
    <name evidence="12" type="ORF">CEUSTIGMA_g12817.t1</name>
</gene>
<feature type="compositionally biased region" description="Polar residues" evidence="10">
    <location>
        <begin position="349"/>
        <end position="365"/>
    </location>
</feature>
<evidence type="ECO:0000256" key="4">
    <source>
        <dbReference type="ARBA" id="ARBA00022679"/>
    </source>
</evidence>
<dbReference type="Pfam" id="PF22956">
    <property type="entry name" value="VPS15-like_hel"/>
    <property type="match status" value="1"/>
</dbReference>
<evidence type="ECO:0000256" key="8">
    <source>
        <dbReference type="ARBA" id="ARBA00022840"/>
    </source>
</evidence>
<dbReference type="PANTHER" id="PTHR17583:SF0">
    <property type="entry name" value="PHOSPHOINOSITIDE 3-KINASE REGULATORY SUBUNIT 4"/>
    <property type="match status" value="1"/>
</dbReference>
<evidence type="ECO:0000256" key="3">
    <source>
        <dbReference type="ARBA" id="ARBA00022574"/>
    </source>
</evidence>
<dbReference type="InterPro" id="IPR001680">
    <property type="entry name" value="WD40_rpt"/>
</dbReference>
<proteinExistence type="predicted"/>
<dbReference type="GO" id="GO:0004674">
    <property type="term" value="F:protein serine/threonine kinase activity"/>
    <property type="evidence" value="ECO:0007669"/>
    <property type="project" value="UniProtKB-KW"/>
</dbReference>
<feature type="region of interest" description="Disordered" evidence="10">
    <location>
        <begin position="1267"/>
        <end position="1296"/>
    </location>
</feature>
<accession>A0A250XQP6</accession>
<dbReference type="InterPro" id="IPR008271">
    <property type="entry name" value="Ser/Thr_kinase_AS"/>
</dbReference>
<dbReference type="PROSITE" id="PS50011">
    <property type="entry name" value="PROTEIN_KINASE_DOM"/>
    <property type="match status" value="1"/>
</dbReference>
<dbReference type="OrthoDB" id="242910at2759"/>
<organism evidence="12 13">
    <name type="scientific">Chlamydomonas eustigma</name>
    <dbReference type="NCBI Taxonomy" id="1157962"/>
    <lineage>
        <taxon>Eukaryota</taxon>
        <taxon>Viridiplantae</taxon>
        <taxon>Chlorophyta</taxon>
        <taxon>core chlorophytes</taxon>
        <taxon>Chlorophyceae</taxon>
        <taxon>CS clade</taxon>
        <taxon>Chlamydomonadales</taxon>
        <taxon>Chlamydomonadaceae</taxon>
        <taxon>Chlamydomonas</taxon>
    </lineage>
</organism>
<dbReference type="GO" id="GO:0034272">
    <property type="term" value="C:phosphatidylinositol 3-kinase complex, class III, type II"/>
    <property type="evidence" value="ECO:0007669"/>
    <property type="project" value="TreeGrafter"/>
</dbReference>
<dbReference type="SUPFAM" id="SSF50978">
    <property type="entry name" value="WD40 repeat-like"/>
    <property type="match status" value="1"/>
</dbReference>
<keyword evidence="4" id="KW-0808">Transferase</keyword>
<dbReference type="InterPro" id="IPR036322">
    <property type="entry name" value="WD40_repeat_dom_sf"/>
</dbReference>
<feature type="repeat" description="WD" evidence="9">
    <location>
        <begin position="1391"/>
        <end position="1432"/>
    </location>
</feature>
<sequence>MGNVLAGPPPTLNIAEIPNTVVKDALGGGRFLRTLLCVHDEAGPMVVKVYYKRTDSPSLEVYKQQLNQIRTHLDEFEQSHVHPFRMFLETTGAAYLMRQYMFSNLYDRLSTRPFLSNMEKRWITYQLLHGLCQCHERGICHGDIKAENVLLTSWTWVYLADFAPYKPTFLPADNPAEFSYFFDTGGRRRCYIAPERFYTDGSKAVGSLLPSMDVFSMGCVIAELFLDGKSFLDLGQLLSLKTNYAQQHQLGTYTAPTWPQLSGIDADIRLLIQHMVQIDPATRWTAEAYLKRWPETLFPSYFDSVLHPFFASLLPLDTDARVEAARRAYPVILSHMNMLTRSTRSERVTTLPSNHPITSNANVAQASRESESRVESEGRPLVASDVVAAANRMLPLDELGSLLEDAASFMTKMQQCTLDGDLGDLGCINDESPQHSQERNGIQAGIPWSTTQQSSTHSPIDEVVMEEFIENQRRDSPASAWLPCSTEGGKHGKTGLDSVSLPLAPGWTWSGEWFVDKGALQRPGAATMACDAEGWEYHNTGQRSAAHTTTSTTSTSYWTSDCSSGCLLKRRKWLRQRRRRLHQGTVGTPLVSSQSSFPADPLKRGKFPDAAIGVKNSLTASEGGAVSVSPPMSNPEGVVPLVVLLCTLLRGARLYESKRCAMSLLVKAALQCDDEVRLQCAVPYLLTMLGDPAAGVRAMALRCAVKVMCSVQSIPPSDAKVFQDYLIPSLSLLPNDSEESVRVEYALGIAKLAASAHQHLLRMQHEANNEALLPFTKSNTAQVNAVTAFQPSIPSKSLTPNSTVLYNAMITPSNAHVHIPDVRPVRCDTELTLVRTLVESVVKELVISARSSDAVKRALLKHGTELAVLFGRKDLNEKVLPLLITCLNATDWALRASFFQAVSRIGAFTGRESLDVFLMPCLEQALLDPSENAVIFEAICSIAAVASHLKKRSLLAAARRVSILLDSEEVAVRAAAIALLAATARCLSPADVYTQLSVLLEGRLVREPADYGEEFQLASCLRQTCRDVQPVAVAEEDTVGRVRRLIPWGSSTIGGWGHGHVELASNESKPQLSAASDPTPNCFSDPLLMRHNMSAHLKDLQAESVSGRVVHPVVPHVEGSLRGYVETSSECLLMLHPLAPVYQTELEAAALANAVLHAAAVKVPEGRHVISTPVTDRTPAPSGVSLHQAAIDSINPRTRSLESHASQLADGLSHDSADPTDRQQLEKIKGILSRLRHPSSSSDVRDTSSLYTFQLLQLATRSVPKNTLTASLPTEERGRLLPSSAESLYPAASTSSTSSQAVSDAMAAALSTSLPGTSQVHEINTLDSAFSPWRPRGVLLAHLAEHRQPIHRLAVAQGGHFFVSASSDATVKVWDLHRLERDVSFQSRLTYAAQQGQITAVAAVEDDTSVASASSAGSIHLWRVEYTAKASTSAGRAGGSGGSGRPDKYTGVVSKRQLHPGMGSILEVSQWGPSLLVYTSQRGGVHAWDLRMKSDAWALCSHPSMGLTEHMVLEPSLGSGHQHWLLTGSSRGYLTLWDVRFQMPVNTWQHPTRCAIDAMSVAAAPPARLGLPVPSSGATAAPLVYVAAGRNEVGLWDVTTGCCRQVIRCLDHQDVTALDHTTHVPRALQPPVAGSTSFLRGSAAMAAKVGPLSVTSNGEPSQTQDSDSLSSEGNVSNLLNFLGTEGLTTPQPRPAGVRCMLPMPSGHLLTGGTDRGIRLWDAVRPGHSYLVCGPLWGNDCLVDPAVGGVLHMSQYRYSYDCVEMEGVRVVEERCRLEGHTSPGDAGSEMRQRLRVHDQAHADAVLHMTAVVDGTSNDSSSNQGWGGRLLLTCSRDGVIKAWR</sequence>
<reference evidence="12 13" key="1">
    <citation type="submission" date="2017-08" db="EMBL/GenBank/DDBJ databases">
        <title>Acidophilic green algal genome provides insights into adaptation to an acidic environment.</title>
        <authorList>
            <person name="Hirooka S."/>
            <person name="Hirose Y."/>
            <person name="Kanesaki Y."/>
            <person name="Higuchi S."/>
            <person name="Fujiwara T."/>
            <person name="Onuma R."/>
            <person name="Era A."/>
            <person name="Ohbayashi R."/>
            <person name="Uzuka A."/>
            <person name="Nozaki H."/>
            <person name="Yoshikawa H."/>
            <person name="Miyagishima S.Y."/>
        </authorList>
    </citation>
    <scope>NUCLEOTIDE SEQUENCE [LARGE SCALE GENOMIC DNA]</scope>
    <source>
        <strain evidence="12 13">NIES-2499</strain>
    </source>
</reference>
<dbReference type="GO" id="GO:0005524">
    <property type="term" value="F:ATP binding"/>
    <property type="evidence" value="ECO:0007669"/>
    <property type="project" value="InterPro"/>
</dbReference>
<feature type="compositionally biased region" description="Basic and acidic residues" evidence="10">
    <location>
        <begin position="368"/>
        <end position="377"/>
    </location>
</feature>
<dbReference type="PROSITE" id="PS50294">
    <property type="entry name" value="WD_REPEATS_REGION"/>
    <property type="match status" value="1"/>
</dbReference>
<dbReference type="InterPro" id="IPR011989">
    <property type="entry name" value="ARM-like"/>
</dbReference>
<dbReference type="SMART" id="SM00320">
    <property type="entry name" value="WD40"/>
    <property type="match status" value="5"/>
</dbReference>
<dbReference type="Pfam" id="PF00400">
    <property type="entry name" value="WD40"/>
    <property type="match status" value="2"/>
</dbReference>
<comment type="caution">
    <text evidence="12">The sequence shown here is derived from an EMBL/GenBank/DDBJ whole genome shotgun (WGS) entry which is preliminary data.</text>
</comment>
<keyword evidence="8" id="KW-0067">ATP-binding</keyword>
<dbReference type="Gene3D" id="1.10.510.10">
    <property type="entry name" value="Transferase(Phosphotransferase) domain 1"/>
    <property type="match status" value="1"/>
</dbReference>
<dbReference type="PROSITE" id="PS00108">
    <property type="entry name" value="PROTEIN_KINASE_ST"/>
    <property type="match status" value="1"/>
</dbReference>
<dbReference type="InterPro" id="IPR016024">
    <property type="entry name" value="ARM-type_fold"/>
</dbReference>
<dbReference type="SMART" id="SM00220">
    <property type="entry name" value="S_TKc"/>
    <property type="match status" value="1"/>
</dbReference>
<dbReference type="Proteomes" id="UP000232323">
    <property type="component" value="Unassembled WGS sequence"/>
</dbReference>
<dbReference type="GO" id="GO:0034271">
    <property type="term" value="C:phosphatidylinositol 3-kinase complex, class III, type I"/>
    <property type="evidence" value="ECO:0007669"/>
    <property type="project" value="TreeGrafter"/>
</dbReference>
<dbReference type="InterPro" id="IPR000719">
    <property type="entry name" value="Prot_kinase_dom"/>
</dbReference>
<keyword evidence="5" id="KW-0677">Repeat</keyword>
<evidence type="ECO:0000256" key="2">
    <source>
        <dbReference type="ARBA" id="ARBA00022527"/>
    </source>
</evidence>
<dbReference type="EMBL" id="BEGY01000167">
    <property type="protein sequence ID" value="GAX85401.1"/>
    <property type="molecule type" value="Genomic_DNA"/>
</dbReference>
<dbReference type="GO" id="GO:0016236">
    <property type="term" value="P:macroautophagy"/>
    <property type="evidence" value="ECO:0007669"/>
    <property type="project" value="InterPro"/>
</dbReference>
<keyword evidence="7" id="KW-0418">Kinase</keyword>
<dbReference type="InterPro" id="IPR015943">
    <property type="entry name" value="WD40/YVTN_repeat-like_dom_sf"/>
</dbReference>
<dbReference type="STRING" id="1157962.A0A250XQP6"/>
<protein>
    <recommendedName>
        <fullName evidence="1">non-specific serine/threonine protein kinase</fullName>
        <ecNumber evidence="1">2.7.11.1</ecNumber>
    </recommendedName>
</protein>
<evidence type="ECO:0000256" key="10">
    <source>
        <dbReference type="SAM" id="MobiDB-lite"/>
    </source>
</evidence>
<dbReference type="GO" id="GO:0045324">
    <property type="term" value="P:late endosome to vacuole transport"/>
    <property type="evidence" value="ECO:0007669"/>
    <property type="project" value="InterPro"/>
</dbReference>
<dbReference type="GO" id="GO:0005770">
    <property type="term" value="C:late endosome"/>
    <property type="evidence" value="ECO:0007669"/>
    <property type="project" value="TreeGrafter"/>
</dbReference>
<name>A0A250XQP6_9CHLO</name>
<dbReference type="SUPFAM" id="SSF56112">
    <property type="entry name" value="Protein kinase-like (PK-like)"/>
    <property type="match status" value="1"/>
</dbReference>
<feature type="repeat" description="WD" evidence="9">
    <location>
        <begin position="1708"/>
        <end position="1721"/>
    </location>
</feature>
<dbReference type="PROSITE" id="PS50082">
    <property type="entry name" value="WD_REPEATS_2"/>
    <property type="match status" value="3"/>
</dbReference>
<feature type="compositionally biased region" description="Basic and acidic residues" evidence="10">
    <location>
        <begin position="1212"/>
        <end position="1221"/>
    </location>
</feature>
<dbReference type="GO" id="GO:0071561">
    <property type="term" value="C:nucleus-vacuole junction"/>
    <property type="evidence" value="ECO:0007669"/>
    <property type="project" value="TreeGrafter"/>
</dbReference>
<dbReference type="Gene3D" id="1.25.10.10">
    <property type="entry name" value="Leucine-rich Repeat Variant"/>
    <property type="match status" value="2"/>
</dbReference>
<dbReference type="Gene3D" id="2.130.10.10">
    <property type="entry name" value="YVTN repeat-like/Quinoprotein amine dehydrogenase"/>
    <property type="match status" value="2"/>
</dbReference>
<dbReference type="InterPro" id="IPR045162">
    <property type="entry name" value="Vps15-like"/>
</dbReference>
<keyword evidence="2" id="KW-0723">Serine/threonine-protein kinase</keyword>
<evidence type="ECO:0000313" key="12">
    <source>
        <dbReference type="EMBL" id="GAX85401.1"/>
    </source>
</evidence>
<evidence type="ECO:0000256" key="6">
    <source>
        <dbReference type="ARBA" id="ARBA00022741"/>
    </source>
</evidence>
<feature type="compositionally biased region" description="Polar residues" evidence="10">
    <location>
        <begin position="1653"/>
        <end position="1672"/>
    </location>
</feature>
<evidence type="ECO:0000256" key="9">
    <source>
        <dbReference type="PROSITE-ProRule" id="PRU00221"/>
    </source>
</evidence>
<evidence type="ECO:0000313" key="13">
    <source>
        <dbReference type="Proteomes" id="UP000232323"/>
    </source>
</evidence>
<keyword evidence="6" id="KW-0547">Nucleotide-binding</keyword>
<dbReference type="PANTHER" id="PTHR17583">
    <property type="entry name" value="PHOSPHOINOSITIDE 3-KINASE REGULATORY SUBUNIT 4"/>
    <property type="match status" value="1"/>
</dbReference>
<dbReference type="GO" id="GO:0006623">
    <property type="term" value="P:protein targeting to vacuole"/>
    <property type="evidence" value="ECO:0007669"/>
    <property type="project" value="TreeGrafter"/>
</dbReference>
<evidence type="ECO:0000259" key="11">
    <source>
        <dbReference type="PROSITE" id="PS50011"/>
    </source>
</evidence>
<feature type="region of interest" description="Disordered" evidence="10">
    <location>
        <begin position="349"/>
        <end position="377"/>
    </location>
</feature>
<evidence type="ECO:0000256" key="5">
    <source>
        <dbReference type="ARBA" id="ARBA00022737"/>
    </source>
</evidence>
<keyword evidence="13" id="KW-1185">Reference proteome</keyword>
<dbReference type="Pfam" id="PF00069">
    <property type="entry name" value="Pkinase"/>
    <property type="match status" value="1"/>
</dbReference>
<dbReference type="SUPFAM" id="SSF48371">
    <property type="entry name" value="ARM repeat"/>
    <property type="match status" value="1"/>
</dbReference>
<feature type="region of interest" description="Disordered" evidence="10">
    <location>
        <begin position="1652"/>
        <end position="1672"/>
    </location>
</feature>
<dbReference type="InterPro" id="IPR011009">
    <property type="entry name" value="Kinase-like_dom_sf"/>
</dbReference>
<feature type="repeat" description="WD" evidence="9">
    <location>
        <begin position="1343"/>
        <end position="1384"/>
    </location>
</feature>
<evidence type="ECO:0000256" key="7">
    <source>
        <dbReference type="ARBA" id="ARBA00022777"/>
    </source>
</evidence>
<dbReference type="EC" id="2.7.11.1" evidence="1"/>
<keyword evidence="3 9" id="KW-0853">WD repeat</keyword>